<keyword evidence="10 15" id="KW-0460">Magnesium</keyword>
<evidence type="ECO:0000256" key="6">
    <source>
        <dbReference type="ARBA" id="ARBA00020653"/>
    </source>
</evidence>
<accession>A0ABW2UV33</accession>
<dbReference type="GO" id="GO:0004049">
    <property type="term" value="F:anthranilate synthase activity"/>
    <property type="evidence" value="ECO:0007669"/>
    <property type="project" value="UniProtKB-EC"/>
</dbReference>
<evidence type="ECO:0000313" key="18">
    <source>
        <dbReference type="EMBL" id="MFC7746838.1"/>
    </source>
</evidence>
<dbReference type="Proteomes" id="UP001596620">
    <property type="component" value="Unassembled WGS sequence"/>
</dbReference>
<evidence type="ECO:0000313" key="19">
    <source>
        <dbReference type="Proteomes" id="UP001596620"/>
    </source>
</evidence>
<comment type="subunit">
    <text evidence="4 15">Heterotetramer consisting of two non-identical subunits: a beta subunit (TrpG) and a large alpha subunit (TrpE).</text>
</comment>
<dbReference type="Pfam" id="PF04715">
    <property type="entry name" value="Anth_synt_I_N"/>
    <property type="match status" value="1"/>
</dbReference>
<keyword evidence="9 15" id="KW-0822">Tryptophan biosynthesis</keyword>
<dbReference type="EC" id="4.1.3.27" evidence="5 15"/>
<sequence length="465" mass="51421">MANCKYTELNADNLTPISIYENLDGRNKFLLESSRHHDEKGRYSFIGADPYMELTGNGDVTTIYDHRRGTAISRSEPVLHVFQAVCPQQDITLPFPFFGGAVGYIGHDAIRSQETIGGDLQADSAMPDAHLMLYQSIIVYDHHAESVFLVTVTMDQASEDILDERLEKLKKALRPFPTADLPADEAMTFQPEMDQAQFMDLVQQAKNHISQGDVFQIVLSQRMKAPITSDPFAYYRKLRKANPSPYMFYINFSDYTVLGASPESLVDIHGSDVTANPIAGTRPRGGTAAEDEVLLQDLTTDQKEIAEHKMLADLSQYDLGRICEQNSVRFSRYMTVEYYQHVMHMVSEVHGKLAAGYTSLDALQACLPAGTVSGMPKSRAMAIIDQLEDNRRGFYGGGVGYISFNHDLNMALAIRSLIIQGDQAILQTGAGIVADSDPASEYAETLNKAKALMDVSAHHVTSGQT</sequence>
<evidence type="ECO:0000256" key="2">
    <source>
        <dbReference type="ARBA" id="ARBA00004873"/>
    </source>
</evidence>
<evidence type="ECO:0000256" key="3">
    <source>
        <dbReference type="ARBA" id="ARBA00009562"/>
    </source>
</evidence>
<evidence type="ECO:0000256" key="8">
    <source>
        <dbReference type="ARBA" id="ARBA00022723"/>
    </source>
</evidence>
<evidence type="ECO:0000256" key="12">
    <source>
        <dbReference type="ARBA" id="ARBA00023239"/>
    </source>
</evidence>
<feature type="domain" description="Chorismate-utilising enzyme C-terminal" evidence="16">
    <location>
        <begin position="195"/>
        <end position="448"/>
    </location>
</feature>
<evidence type="ECO:0000259" key="16">
    <source>
        <dbReference type="Pfam" id="PF00425"/>
    </source>
</evidence>
<reference evidence="19" key="1">
    <citation type="journal article" date="2019" name="Int. J. Syst. Evol. Microbiol.">
        <title>The Global Catalogue of Microorganisms (GCM) 10K type strain sequencing project: providing services to taxonomists for standard genome sequencing and annotation.</title>
        <authorList>
            <consortium name="The Broad Institute Genomics Platform"/>
            <consortium name="The Broad Institute Genome Sequencing Center for Infectious Disease"/>
            <person name="Wu L."/>
            <person name="Ma J."/>
        </authorList>
    </citation>
    <scope>NUCLEOTIDE SEQUENCE [LARGE SCALE GENOMIC DNA]</scope>
    <source>
        <strain evidence="19">JCM 30234</strain>
    </source>
</reference>
<dbReference type="NCBIfam" id="TIGR00564">
    <property type="entry name" value="trpE_most"/>
    <property type="match status" value="1"/>
</dbReference>
<dbReference type="EMBL" id="JBHTGR010000010">
    <property type="protein sequence ID" value="MFC7746838.1"/>
    <property type="molecule type" value="Genomic_DNA"/>
</dbReference>
<comment type="pathway">
    <text evidence="2 15">Amino-acid biosynthesis; L-tryptophan biosynthesis; L-tryptophan from chorismate: step 1/5.</text>
</comment>
<evidence type="ECO:0000256" key="14">
    <source>
        <dbReference type="ARBA" id="ARBA00047683"/>
    </source>
</evidence>
<keyword evidence="7 15" id="KW-0028">Amino-acid biosynthesis</keyword>
<keyword evidence="8 15" id="KW-0479">Metal-binding</keyword>
<dbReference type="PANTHER" id="PTHR11236:SF48">
    <property type="entry name" value="ISOCHORISMATE SYNTHASE MENF"/>
    <property type="match status" value="1"/>
</dbReference>
<keyword evidence="19" id="KW-1185">Reference proteome</keyword>
<dbReference type="PRINTS" id="PR00095">
    <property type="entry name" value="ANTSNTHASEI"/>
</dbReference>
<comment type="function">
    <text evidence="13 15">Part of a heterotetrameric complex that catalyzes the two-step biosynthesis of anthranilate, an intermediate in the biosynthesis of L-tryptophan. In the first step, the glutamine-binding beta subunit (TrpG) of anthranilate synthase (AS) provides the glutamine amidotransferase activity which generates ammonia as a substrate that, along with chorismate, is used in the second step, catalyzed by the large alpha subunit of AS (TrpE) to produce anthranilate. In the absence of TrpG, TrpE can synthesize anthranilate directly from chorismate and high concentrations of ammonia.</text>
</comment>
<name>A0ABW2UV33_9BACI</name>
<dbReference type="SUPFAM" id="SSF56322">
    <property type="entry name" value="ADC synthase"/>
    <property type="match status" value="1"/>
</dbReference>
<dbReference type="PANTHER" id="PTHR11236">
    <property type="entry name" value="AMINOBENZOATE/ANTHRANILATE SYNTHASE"/>
    <property type="match status" value="1"/>
</dbReference>
<dbReference type="InterPro" id="IPR005256">
    <property type="entry name" value="Anth_synth_I_PabB"/>
</dbReference>
<organism evidence="18 19">
    <name type="scientific">Lentibacillus kimchii</name>
    <dbReference type="NCBI Taxonomy" id="1542911"/>
    <lineage>
        <taxon>Bacteria</taxon>
        <taxon>Bacillati</taxon>
        <taxon>Bacillota</taxon>
        <taxon>Bacilli</taxon>
        <taxon>Bacillales</taxon>
        <taxon>Bacillaceae</taxon>
        <taxon>Lentibacillus</taxon>
    </lineage>
</organism>
<comment type="caution">
    <text evidence="18">The sequence shown here is derived from an EMBL/GenBank/DDBJ whole genome shotgun (WGS) entry which is preliminary data.</text>
</comment>
<evidence type="ECO:0000256" key="10">
    <source>
        <dbReference type="ARBA" id="ARBA00022842"/>
    </source>
</evidence>
<evidence type="ECO:0000256" key="5">
    <source>
        <dbReference type="ARBA" id="ARBA00012266"/>
    </source>
</evidence>
<dbReference type="InterPro" id="IPR019999">
    <property type="entry name" value="Anth_synth_I-like"/>
</dbReference>
<evidence type="ECO:0000256" key="1">
    <source>
        <dbReference type="ARBA" id="ARBA00001946"/>
    </source>
</evidence>
<dbReference type="InterPro" id="IPR006805">
    <property type="entry name" value="Anth_synth_I_N"/>
</dbReference>
<evidence type="ECO:0000256" key="11">
    <source>
        <dbReference type="ARBA" id="ARBA00023141"/>
    </source>
</evidence>
<comment type="similarity">
    <text evidence="3 15">Belongs to the anthranilate synthase component I family.</text>
</comment>
<dbReference type="Gene3D" id="3.60.120.10">
    <property type="entry name" value="Anthranilate synthase"/>
    <property type="match status" value="1"/>
</dbReference>
<evidence type="ECO:0000256" key="4">
    <source>
        <dbReference type="ARBA" id="ARBA00011575"/>
    </source>
</evidence>
<proteinExistence type="inferred from homology"/>
<evidence type="ECO:0000259" key="17">
    <source>
        <dbReference type="Pfam" id="PF04715"/>
    </source>
</evidence>
<evidence type="ECO:0000256" key="13">
    <source>
        <dbReference type="ARBA" id="ARBA00025634"/>
    </source>
</evidence>
<evidence type="ECO:0000256" key="7">
    <source>
        <dbReference type="ARBA" id="ARBA00022605"/>
    </source>
</evidence>
<protein>
    <recommendedName>
        <fullName evidence="6 15">Anthranilate synthase component 1</fullName>
        <ecNumber evidence="5 15">4.1.3.27</ecNumber>
    </recommendedName>
</protein>
<evidence type="ECO:0000256" key="15">
    <source>
        <dbReference type="RuleBase" id="RU364045"/>
    </source>
</evidence>
<dbReference type="InterPro" id="IPR005801">
    <property type="entry name" value="ADC_synthase"/>
</dbReference>
<comment type="catalytic activity">
    <reaction evidence="14 15">
        <text>chorismate + L-glutamine = anthranilate + pyruvate + L-glutamate + H(+)</text>
        <dbReference type="Rhea" id="RHEA:21732"/>
        <dbReference type="ChEBI" id="CHEBI:15361"/>
        <dbReference type="ChEBI" id="CHEBI:15378"/>
        <dbReference type="ChEBI" id="CHEBI:16567"/>
        <dbReference type="ChEBI" id="CHEBI:29748"/>
        <dbReference type="ChEBI" id="CHEBI:29985"/>
        <dbReference type="ChEBI" id="CHEBI:58359"/>
        <dbReference type="EC" id="4.1.3.27"/>
    </reaction>
</comment>
<dbReference type="RefSeq" id="WP_382358347.1">
    <property type="nucleotide sequence ID" value="NZ_JBHTGR010000010.1"/>
</dbReference>
<dbReference type="Pfam" id="PF00425">
    <property type="entry name" value="Chorismate_bind"/>
    <property type="match status" value="1"/>
</dbReference>
<comment type="cofactor">
    <cofactor evidence="1 15">
        <name>Mg(2+)</name>
        <dbReference type="ChEBI" id="CHEBI:18420"/>
    </cofactor>
</comment>
<gene>
    <name evidence="15 18" type="primary">trpE</name>
    <name evidence="18" type="ORF">ACFQU8_06270</name>
</gene>
<keyword evidence="12 15" id="KW-0456">Lyase</keyword>
<keyword evidence="11 15" id="KW-0057">Aromatic amino acid biosynthesis</keyword>
<dbReference type="InterPro" id="IPR015890">
    <property type="entry name" value="Chorismate_C"/>
</dbReference>
<feature type="domain" description="Anthranilate synthase component I N-terminal" evidence="17">
    <location>
        <begin position="12"/>
        <end position="149"/>
    </location>
</feature>
<evidence type="ECO:0000256" key="9">
    <source>
        <dbReference type="ARBA" id="ARBA00022822"/>
    </source>
</evidence>